<feature type="non-terminal residue" evidence="2">
    <location>
        <position position="1"/>
    </location>
</feature>
<evidence type="ECO:0000256" key="1">
    <source>
        <dbReference type="ARBA" id="ARBA00022737"/>
    </source>
</evidence>
<keyword evidence="1" id="KW-0677">Repeat</keyword>
<reference evidence="2" key="1">
    <citation type="journal article" date="2021" name="Evol. Appl.">
        <title>The genome of the Pyrenean desman and the effects of bottlenecks and inbreeding on the genomic landscape of an endangered species.</title>
        <authorList>
            <person name="Escoda L."/>
            <person name="Castresana J."/>
        </authorList>
    </citation>
    <scope>NUCLEOTIDE SEQUENCE</scope>
    <source>
        <strain evidence="2">IBE-C5619</strain>
    </source>
</reference>
<dbReference type="InterPro" id="IPR011992">
    <property type="entry name" value="EF-hand-dom_pair"/>
</dbReference>
<dbReference type="FunFam" id="1.10.238.10:FF:000178">
    <property type="entry name" value="Calmodulin-2 A"/>
    <property type="match status" value="1"/>
</dbReference>
<evidence type="ECO:0000313" key="3">
    <source>
        <dbReference type="Proteomes" id="UP000700334"/>
    </source>
</evidence>
<dbReference type="AlphaFoldDB" id="A0A8J6BT73"/>
<dbReference type="OrthoDB" id="26525at2759"/>
<protein>
    <submittedName>
        <fullName evidence="2">Calmodulin-3</fullName>
    </submittedName>
</protein>
<dbReference type="EMBL" id="JAGFMF010010499">
    <property type="protein sequence ID" value="KAG8525034.1"/>
    <property type="molecule type" value="Genomic_DNA"/>
</dbReference>
<name>A0A8J6BT73_GALPY</name>
<comment type="caution">
    <text evidence="2">The sequence shown here is derived from an EMBL/GenBank/DDBJ whole genome shotgun (WGS) entry which is preliminary data.</text>
</comment>
<dbReference type="Proteomes" id="UP000700334">
    <property type="component" value="Unassembled WGS sequence"/>
</dbReference>
<dbReference type="GO" id="GO:0043226">
    <property type="term" value="C:organelle"/>
    <property type="evidence" value="ECO:0007669"/>
    <property type="project" value="UniProtKB-ARBA"/>
</dbReference>
<keyword evidence="3" id="KW-1185">Reference proteome</keyword>
<proteinExistence type="predicted"/>
<organism evidence="2 3">
    <name type="scientific">Galemys pyrenaicus</name>
    <name type="common">Iberian desman</name>
    <name type="synonym">Pyrenean desman</name>
    <dbReference type="NCBI Taxonomy" id="202257"/>
    <lineage>
        <taxon>Eukaryota</taxon>
        <taxon>Metazoa</taxon>
        <taxon>Chordata</taxon>
        <taxon>Craniata</taxon>
        <taxon>Vertebrata</taxon>
        <taxon>Euteleostomi</taxon>
        <taxon>Mammalia</taxon>
        <taxon>Eutheria</taxon>
        <taxon>Laurasiatheria</taxon>
        <taxon>Eulipotyphla</taxon>
        <taxon>Talpidae</taxon>
        <taxon>Galemys</taxon>
    </lineage>
</organism>
<accession>A0A8J6BT73</accession>
<dbReference type="SUPFAM" id="SSF47473">
    <property type="entry name" value="EF-hand"/>
    <property type="match status" value="1"/>
</dbReference>
<sequence>ADGKIKPFSLLDNNSDKIITKDLGAAKTSLEQNPSEAELQDMIQEFPRISDNDGQKNESHSEEEIREVFHVFDKDSNALNAEKI</sequence>
<gene>
    <name evidence="2" type="ORF">J0S82_006631</name>
</gene>
<evidence type="ECO:0000313" key="2">
    <source>
        <dbReference type="EMBL" id="KAG8525034.1"/>
    </source>
</evidence>
<dbReference type="Gene3D" id="1.10.238.10">
    <property type="entry name" value="EF-hand"/>
    <property type="match status" value="1"/>
</dbReference>